<evidence type="ECO:0000313" key="4">
    <source>
        <dbReference type="EMBL" id="SCO85908.1"/>
    </source>
</evidence>
<feature type="region of interest" description="Disordered" evidence="2">
    <location>
        <begin position="730"/>
        <end position="771"/>
    </location>
</feature>
<dbReference type="VEuPathDB" id="FungiDB:FOC1_g10011758"/>
<dbReference type="VEuPathDB" id="FungiDB:HZS61_013347"/>
<dbReference type="InterPro" id="IPR013087">
    <property type="entry name" value="Znf_C2H2_type"/>
</dbReference>
<dbReference type="PROSITE" id="PS00028">
    <property type="entry name" value="ZINC_FINGER_C2H2_1"/>
    <property type="match status" value="1"/>
</dbReference>
<dbReference type="VEuPathDB" id="FungiDB:FOMG_11606"/>
<feature type="region of interest" description="Disordered" evidence="2">
    <location>
        <begin position="226"/>
        <end position="285"/>
    </location>
</feature>
<dbReference type="SMART" id="SM00355">
    <property type="entry name" value="ZnF_C2H2"/>
    <property type="match status" value="6"/>
</dbReference>
<dbReference type="PROSITE" id="PS50157">
    <property type="entry name" value="ZINC_FINGER_C2H2_2"/>
    <property type="match status" value="1"/>
</dbReference>
<dbReference type="EMBL" id="FMJY01000005">
    <property type="protein sequence ID" value="SCO85908.1"/>
    <property type="molecule type" value="Genomic_DNA"/>
</dbReference>
<protein>
    <recommendedName>
        <fullName evidence="3">C2H2-type domain-containing protein</fullName>
    </recommendedName>
</protein>
<dbReference type="Pfam" id="PF26082">
    <property type="entry name" value="zf-C2H2_AcuF"/>
    <property type="match status" value="1"/>
</dbReference>
<dbReference type="PANTHER" id="PTHR35391">
    <property type="entry name" value="C2H2-TYPE DOMAIN-CONTAINING PROTEIN-RELATED"/>
    <property type="match status" value="1"/>
</dbReference>
<feature type="compositionally biased region" description="Polar residues" evidence="2">
    <location>
        <begin position="259"/>
        <end position="274"/>
    </location>
</feature>
<dbReference type="PANTHER" id="PTHR35391:SF7">
    <property type="entry name" value="C2H2-TYPE DOMAIN-CONTAINING PROTEIN"/>
    <property type="match status" value="1"/>
</dbReference>
<dbReference type="VEuPathDB" id="FungiDB:FOZG_07874"/>
<evidence type="ECO:0000256" key="2">
    <source>
        <dbReference type="SAM" id="MobiDB-lite"/>
    </source>
</evidence>
<sequence length="982" mass="110382">MNTIADHVSACLQEFNSLCSSSTTWTDSTPDEAPQRDISLVKLQNELSRFKVWSGNIGAHKKGRSSLDHRLRDASNIRDQVVELLEDLRESLKDAKDIFTGQLTPWDQELSLAEFSDEDSDDEPFQVDASQPSELSQIFAAIVEDINCLLRLSVSIHNPSPHDRFKKACLTDTSGYEPFDVQHVCNKLSKAPKSIAERLGKAISRRRQYFKYRELHHDKLASGLELDDKDQMQSTGASSLPKKLNVNEPISLEEGGNDASDTGRSQTSWATSAASPERRKIPPLPVGAGNGPFECPFCFMMVSIASRNHWKKHVFSDLFPYICVELGCPAPDQDFQRRHQWAGHVKKYHRKTWTCKLGCDKTFDSSQDMKLHLAQKHSETTEWTHLDNLLTMCERPKPDNEPADCPLCNERQASFKQYQRHVGRHQEDLALFALPHIAGEEDEKNDDSDFESEGHEEVDSEGQDELERASSYVTRLSNDSGDEATDAAEHSPRYSRQGGFVIVDAIDERTDGLSLSQHNSRPWKCPVPSCQYHDYGWPSEEERDRHYSDKHSETSVMYECMFKPCPYKSKREKDCKQHMEKAHGWEYIRPQKADKKLPSISDMGLDKTNQQPGTPLDMDSPDESLDYRRDPDMMNRYVETENLDSAHADILYLNYKKFLYTIKSSRHAIRDGKLRVSTIREFAAGISYVPESLTHLVELSFKDTKLLIDGTPVRNYGISSGDTIKVASPRFRKSDQLSGLPGKDPWLDDGHGTEGNMGVEGKAERDKRRAEFSQELRQRAMVESGGDQVPVPKTESDLEIKDTRHASGPSQPPVEVGHKVVKSSTPGVRCATCALEGKEIWVVPGRCCGYCGTPCVDEDTLDVHDSFRVTGVNDNNEERLLSIPEGLEKKEARCQSLLVNGHCMDGADSHFAHNAAVISSSDRGYQYNGALIEVWPNDDQEGTQGLEGFVYADGRFGSGMASIYGEVVISDDGSTQKQEERP</sequence>
<reference evidence="5" key="1">
    <citation type="submission" date="2016-09" db="EMBL/GenBank/DDBJ databases">
        <authorList>
            <person name="Guldener U."/>
        </authorList>
    </citation>
    <scope>NUCLEOTIDE SEQUENCE [LARGE SCALE GENOMIC DNA]</scope>
    <source>
        <strain evidence="5">V64-1</strain>
    </source>
</reference>
<feature type="region of interest" description="Disordered" evidence="2">
    <location>
        <begin position="438"/>
        <end position="496"/>
    </location>
</feature>
<dbReference type="InterPro" id="IPR058925">
    <property type="entry name" value="zf-C2H2_AcuF"/>
</dbReference>
<keyword evidence="1" id="KW-0862">Zinc</keyword>
<feature type="compositionally biased region" description="Acidic residues" evidence="2">
    <location>
        <begin position="440"/>
        <end position="451"/>
    </location>
</feature>
<evidence type="ECO:0000259" key="3">
    <source>
        <dbReference type="PROSITE" id="PS50157"/>
    </source>
</evidence>
<dbReference type="OrthoDB" id="6133115at2759"/>
<keyword evidence="1" id="KW-0479">Metal-binding</keyword>
<organism evidence="4 5">
    <name type="scientific">Fusarium oxysporum</name>
    <name type="common">Fusarium vascular wilt</name>
    <dbReference type="NCBI Taxonomy" id="5507"/>
    <lineage>
        <taxon>Eukaryota</taxon>
        <taxon>Fungi</taxon>
        <taxon>Dikarya</taxon>
        <taxon>Ascomycota</taxon>
        <taxon>Pezizomycotina</taxon>
        <taxon>Sordariomycetes</taxon>
        <taxon>Hypocreomycetidae</taxon>
        <taxon>Hypocreales</taxon>
        <taxon>Nectriaceae</taxon>
        <taxon>Fusarium</taxon>
        <taxon>Fusarium oxysporum species complex</taxon>
    </lineage>
</organism>
<feature type="compositionally biased region" description="Basic and acidic residues" evidence="2">
    <location>
        <begin position="761"/>
        <end position="771"/>
    </location>
</feature>
<dbReference type="VEuPathDB" id="FungiDB:FOIG_13945"/>
<keyword evidence="1" id="KW-0863">Zinc-finger</keyword>
<accession>A0A2H3TAX7</accession>
<dbReference type="AlphaFoldDB" id="A0A2H3TAX7"/>
<gene>
    <name evidence="4" type="ORF">FRV6_10035</name>
</gene>
<dbReference type="GO" id="GO:0008270">
    <property type="term" value="F:zinc ion binding"/>
    <property type="evidence" value="ECO:0007669"/>
    <property type="project" value="UniProtKB-KW"/>
</dbReference>
<evidence type="ECO:0000256" key="1">
    <source>
        <dbReference type="PROSITE-ProRule" id="PRU00042"/>
    </source>
</evidence>
<feature type="domain" description="C2H2-type" evidence="3">
    <location>
        <begin position="353"/>
        <end position="382"/>
    </location>
</feature>
<dbReference type="VEuPathDB" id="FungiDB:FOC4_g10001414"/>
<name>A0A2H3TAX7_FUSOX</name>
<dbReference type="Proteomes" id="UP000219369">
    <property type="component" value="Unassembled WGS sequence"/>
</dbReference>
<evidence type="ECO:0000313" key="5">
    <source>
        <dbReference type="Proteomes" id="UP000219369"/>
    </source>
</evidence>
<proteinExistence type="predicted"/>
<feature type="region of interest" description="Disordered" evidence="2">
    <location>
        <begin position="598"/>
        <end position="624"/>
    </location>
</feature>
<dbReference type="VEuPathDB" id="FungiDB:FOXG_05745"/>